<dbReference type="EMBL" id="BK016245">
    <property type="protein sequence ID" value="DAG04717.1"/>
    <property type="molecule type" value="Genomic_DNA"/>
</dbReference>
<proteinExistence type="predicted"/>
<dbReference type="SUPFAM" id="SSF56349">
    <property type="entry name" value="DNA breaking-rejoining enzymes"/>
    <property type="match status" value="1"/>
</dbReference>
<reference evidence="1" key="1">
    <citation type="journal article" date="2021" name="Proc. Natl. Acad. Sci. U.S.A.">
        <title>A Catalog of Tens of Thousands of Viruses from Human Metagenomes Reveals Hidden Associations with Chronic Diseases.</title>
        <authorList>
            <person name="Tisza M.J."/>
            <person name="Buck C.B."/>
        </authorList>
    </citation>
    <scope>NUCLEOTIDE SEQUENCE</scope>
    <source>
        <strain evidence="1">CtGa111</strain>
    </source>
</reference>
<name>A0A8S5VDC4_9CAUD</name>
<evidence type="ECO:0000313" key="1">
    <source>
        <dbReference type="EMBL" id="DAG04717.1"/>
    </source>
</evidence>
<sequence length="308" mass="36174">MLTEEKINAFAEKYSDRSGEFVISTLNHVMDYEAECGYELFDFTKDDFVKMFAKYNWVNSSRSFRNVKSIITGYIKNENRTSMYDLAEFSESDVSSDNMYEDKYFASVDEFVGFLNKYEEAYQIRMNVIAVLYWIGLTSSEVSNLTINDVDFESRTVLDRTDVDARLMDIIKQCYEMKQYDAPNMGGYRTFYVINGDYILRKTEDRTGVDSDPKMSVNTIHSYFVRLNDILEKRHHTKILDRRHLTRNGEYVKVYDYCKSNSEFNLAELSFGNGKKPLADIIGRKCSKVAYISFRQGYKGWVEYFHKN</sequence>
<organism evidence="1">
    <name type="scientific">Siphoviridae sp. ctGa111</name>
    <dbReference type="NCBI Taxonomy" id="2825413"/>
    <lineage>
        <taxon>Viruses</taxon>
        <taxon>Duplodnaviria</taxon>
        <taxon>Heunggongvirae</taxon>
        <taxon>Uroviricota</taxon>
        <taxon>Caudoviricetes</taxon>
    </lineage>
</organism>
<dbReference type="GO" id="GO:0003677">
    <property type="term" value="F:DNA binding"/>
    <property type="evidence" value="ECO:0007669"/>
    <property type="project" value="InterPro"/>
</dbReference>
<protein>
    <submittedName>
        <fullName evidence="1">Tyrosine recombinase</fullName>
    </submittedName>
</protein>
<dbReference type="InterPro" id="IPR011010">
    <property type="entry name" value="DNA_brk_join_enz"/>
</dbReference>
<accession>A0A8S5VDC4</accession>